<dbReference type="AlphaFoldDB" id="A0A9Q0Y9C3"/>
<gene>
    <name evidence="2" type="ORF">JRQ81_000513</name>
</gene>
<sequence length="93" mass="10813">MQRAPYAWESPQQPRQPLPPLPSSSPGHRGKWVQLNVGSTIFLTTQQKSFLCRLCQSKDSSRTADNNYTCIILMKEEREKDSETWTEKYKSQH</sequence>
<name>A0A9Q0Y9C3_9SAUR</name>
<reference evidence="2" key="1">
    <citation type="journal article" date="2023" name="DNA Res.">
        <title>Chromosome-level genome assembly of Phrynocephalus forsythii using third-generation DNA sequencing and Hi-C analysis.</title>
        <authorList>
            <person name="Qi Y."/>
            <person name="Zhao W."/>
            <person name="Zhao Y."/>
            <person name="Niu C."/>
            <person name="Cao S."/>
            <person name="Zhang Y."/>
        </authorList>
    </citation>
    <scope>NUCLEOTIDE SEQUENCE</scope>
    <source>
        <tissue evidence="2">Muscle</tissue>
    </source>
</reference>
<organism evidence="2 3">
    <name type="scientific">Phrynocephalus forsythii</name>
    <dbReference type="NCBI Taxonomy" id="171643"/>
    <lineage>
        <taxon>Eukaryota</taxon>
        <taxon>Metazoa</taxon>
        <taxon>Chordata</taxon>
        <taxon>Craniata</taxon>
        <taxon>Vertebrata</taxon>
        <taxon>Euteleostomi</taxon>
        <taxon>Lepidosauria</taxon>
        <taxon>Squamata</taxon>
        <taxon>Bifurcata</taxon>
        <taxon>Unidentata</taxon>
        <taxon>Episquamata</taxon>
        <taxon>Toxicofera</taxon>
        <taxon>Iguania</taxon>
        <taxon>Acrodonta</taxon>
        <taxon>Agamidae</taxon>
        <taxon>Agaminae</taxon>
        <taxon>Phrynocephalus</taxon>
    </lineage>
</organism>
<proteinExistence type="predicted"/>
<evidence type="ECO:0000313" key="2">
    <source>
        <dbReference type="EMBL" id="KAJ7344563.1"/>
    </source>
</evidence>
<feature type="compositionally biased region" description="Pro residues" evidence="1">
    <location>
        <begin position="14"/>
        <end position="23"/>
    </location>
</feature>
<keyword evidence="3" id="KW-1185">Reference proteome</keyword>
<accession>A0A9Q0Y9C3</accession>
<feature type="region of interest" description="Disordered" evidence="1">
    <location>
        <begin position="1"/>
        <end position="30"/>
    </location>
</feature>
<evidence type="ECO:0000256" key="1">
    <source>
        <dbReference type="SAM" id="MobiDB-lite"/>
    </source>
</evidence>
<comment type="caution">
    <text evidence="2">The sequence shown here is derived from an EMBL/GenBank/DDBJ whole genome shotgun (WGS) entry which is preliminary data.</text>
</comment>
<dbReference type="EMBL" id="JAPFRF010000001">
    <property type="protein sequence ID" value="KAJ7344563.1"/>
    <property type="molecule type" value="Genomic_DNA"/>
</dbReference>
<protein>
    <submittedName>
        <fullName evidence="2">Uncharacterized protein</fullName>
    </submittedName>
</protein>
<dbReference type="Proteomes" id="UP001142489">
    <property type="component" value="Unassembled WGS sequence"/>
</dbReference>
<evidence type="ECO:0000313" key="3">
    <source>
        <dbReference type="Proteomes" id="UP001142489"/>
    </source>
</evidence>